<organism evidence="1 2">
    <name type="scientific">Marilutibacter maris</name>
    <dbReference type="NCBI Taxonomy" id="1605891"/>
    <lineage>
        <taxon>Bacteria</taxon>
        <taxon>Pseudomonadati</taxon>
        <taxon>Pseudomonadota</taxon>
        <taxon>Gammaproteobacteria</taxon>
        <taxon>Lysobacterales</taxon>
        <taxon>Lysobacteraceae</taxon>
        <taxon>Marilutibacter</taxon>
    </lineage>
</organism>
<dbReference type="Proteomes" id="UP000320431">
    <property type="component" value="Unassembled WGS sequence"/>
</dbReference>
<accession>A0A508B6I0</accession>
<reference evidence="1 2" key="1">
    <citation type="submission" date="2019-10" db="EMBL/GenBank/DDBJ databases">
        <title>Lysobacter alkalisoli sp. nov., isolated from saline-alkaline soil.</title>
        <authorList>
            <person name="Sun J.-Q."/>
        </authorList>
    </citation>
    <scope>NUCLEOTIDE SEQUENCE [LARGE SCALE GENOMIC DNA]</scope>
    <source>
        <strain evidence="1 2">KCTC 42381</strain>
    </source>
</reference>
<evidence type="ECO:0000313" key="1">
    <source>
        <dbReference type="EMBL" id="KAB8198713.1"/>
    </source>
</evidence>
<dbReference type="AlphaFoldDB" id="A0A508B6I0"/>
<name>A0A508B6I0_9GAMM</name>
<gene>
    <name evidence="1" type="ORF">FKV24_000675</name>
</gene>
<evidence type="ECO:0000313" key="2">
    <source>
        <dbReference type="Proteomes" id="UP000320431"/>
    </source>
</evidence>
<proteinExistence type="predicted"/>
<protein>
    <submittedName>
        <fullName evidence="1">Uncharacterized protein</fullName>
    </submittedName>
</protein>
<dbReference type="EMBL" id="VICD02000006">
    <property type="protein sequence ID" value="KAB8198713.1"/>
    <property type="molecule type" value="Genomic_DNA"/>
</dbReference>
<sequence>MFFATSAPHALHSSNHRVVARAALANLASRATLNAVPLFLQPMTPVCPTATLADFQQAIDSLDVPHSATLPLYARRRVLEAAGDRCPLCRQPYIRDVPRSFSAPVIATCVHPFLGGPLTAENAFACCRRCQQSRASSDLLTVAELPECLREQRARILLLSHNHLVPLPSSVSLPAYREALRARHAMPRSRVYAAQADDGIGMLGVSSRYGDKQSKGLANLLARLAGKPLAREKRRAVYLLTDDDFRRVVWQLIDANAWVVGVGRRTELRDFLDHWWLTSASVSELRRGTPGGVSVPSPVLEARPVKPSTERMRRLAARRRAAQERAEAEREYEEANAAMEAVLSARRRQKAFPTDPELEVEVLARYGRASRRLNAALGY</sequence>
<comment type="caution">
    <text evidence="1">The sequence shown here is derived from an EMBL/GenBank/DDBJ whole genome shotgun (WGS) entry which is preliminary data.</text>
</comment>
<dbReference type="RefSeq" id="WP_141480804.1">
    <property type="nucleotide sequence ID" value="NZ_VICD02000006.1"/>
</dbReference>